<reference evidence="13 14" key="1">
    <citation type="submission" date="2017-12" db="EMBL/GenBank/DDBJ databases">
        <title>Kangiella profundi FT102 completed genome.</title>
        <authorList>
            <person name="Xu J."/>
            <person name="Wang J."/>
            <person name="Lu Y."/>
        </authorList>
    </citation>
    <scope>NUCLEOTIDE SEQUENCE [LARGE SCALE GENOMIC DNA]</scope>
    <source>
        <strain evidence="13 14">FT102</strain>
    </source>
</reference>
<dbReference type="OrthoDB" id="9778595at2"/>
<keyword evidence="4 11" id="KW-0285">Flavoprotein</keyword>
<dbReference type="PANTHER" id="PTHR30040">
    <property type="entry name" value="THIAMINE BIOSYNTHESIS LIPOPROTEIN APBE"/>
    <property type="match status" value="1"/>
</dbReference>
<keyword evidence="7 11" id="KW-0274">FAD</keyword>
<evidence type="ECO:0000256" key="7">
    <source>
        <dbReference type="ARBA" id="ARBA00022827"/>
    </source>
</evidence>
<name>A0A2K9AVI3_9GAMM</name>
<dbReference type="PIRSF" id="PIRSF006268">
    <property type="entry name" value="ApbE"/>
    <property type="match status" value="1"/>
</dbReference>
<evidence type="ECO:0000256" key="3">
    <source>
        <dbReference type="ARBA" id="ARBA00016337"/>
    </source>
</evidence>
<evidence type="ECO:0000313" key="14">
    <source>
        <dbReference type="Proteomes" id="UP000232693"/>
    </source>
</evidence>
<comment type="cofactor">
    <cofactor evidence="12">
        <name>Mg(2+)</name>
        <dbReference type="ChEBI" id="CHEBI:18420"/>
    </cofactor>
    <cofactor evidence="12">
        <name>Mn(2+)</name>
        <dbReference type="ChEBI" id="CHEBI:29035"/>
    </cofactor>
    <text evidence="12">Magnesium. Can also use manganese.</text>
</comment>
<evidence type="ECO:0000256" key="10">
    <source>
        <dbReference type="ARBA" id="ARBA00048540"/>
    </source>
</evidence>
<dbReference type="AlphaFoldDB" id="A0A2K9AVI3"/>
<keyword evidence="5 11" id="KW-0808">Transferase</keyword>
<feature type="binding site" evidence="12">
    <location>
        <position position="276"/>
    </location>
    <ligand>
        <name>Mg(2+)</name>
        <dbReference type="ChEBI" id="CHEBI:18420"/>
    </ligand>
</feature>
<evidence type="ECO:0000256" key="9">
    <source>
        <dbReference type="ARBA" id="ARBA00031306"/>
    </source>
</evidence>
<dbReference type="RefSeq" id="WP_106645816.1">
    <property type="nucleotide sequence ID" value="NZ_BMGO01000001.1"/>
</dbReference>
<evidence type="ECO:0000256" key="1">
    <source>
        <dbReference type="ARBA" id="ARBA00008282"/>
    </source>
</evidence>
<dbReference type="Proteomes" id="UP000232693">
    <property type="component" value="Chromosome"/>
</dbReference>
<dbReference type="EMBL" id="CP025120">
    <property type="protein sequence ID" value="AUD77899.1"/>
    <property type="molecule type" value="Genomic_DNA"/>
</dbReference>
<evidence type="ECO:0000256" key="12">
    <source>
        <dbReference type="PIRSR" id="PIRSR006268-2"/>
    </source>
</evidence>
<evidence type="ECO:0000256" key="5">
    <source>
        <dbReference type="ARBA" id="ARBA00022679"/>
    </source>
</evidence>
<evidence type="ECO:0000313" key="13">
    <source>
        <dbReference type="EMBL" id="AUD77899.1"/>
    </source>
</evidence>
<feature type="binding site" evidence="12">
    <location>
        <position position="158"/>
    </location>
    <ligand>
        <name>Mg(2+)</name>
        <dbReference type="ChEBI" id="CHEBI:18420"/>
    </ligand>
</feature>
<dbReference type="EC" id="2.7.1.180" evidence="2 11"/>
<dbReference type="InterPro" id="IPR024932">
    <property type="entry name" value="ApbE"/>
</dbReference>
<dbReference type="PANTHER" id="PTHR30040:SF2">
    <property type="entry name" value="FAD:PROTEIN FMN TRANSFERASE"/>
    <property type="match status" value="1"/>
</dbReference>
<dbReference type="SUPFAM" id="SSF143631">
    <property type="entry name" value="ApbE-like"/>
    <property type="match status" value="1"/>
</dbReference>
<evidence type="ECO:0000256" key="11">
    <source>
        <dbReference type="PIRNR" id="PIRNR006268"/>
    </source>
</evidence>
<accession>A0A2K9AVI3</accession>
<keyword evidence="14" id="KW-1185">Reference proteome</keyword>
<keyword evidence="8 11" id="KW-0460">Magnesium</keyword>
<protein>
    <recommendedName>
        <fullName evidence="3 11">FAD:protein FMN transferase</fullName>
        <ecNumber evidence="2 11">2.7.1.180</ecNumber>
    </recommendedName>
    <alternativeName>
        <fullName evidence="9 11">Flavin transferase</fullName>
    </alternativeName>
</protein>
<dbReference type="Pfam" id="PF02424">
    <property type="entry name" value="ApbE"/>
    <property type="match status" value="1"/>
</dbReference>
<dbReference type="InterPro" id="IPR003374">
    <property type="entry name" value="ApbE-like_sf"/>
</dbReference>
<evidence type="ECO:0000256" key="4">
    <source>
        <dbReference type="ARBA" id="ARBA00022630"/>
    </source>
</evidence>
<comment type="similarity">
    <text evidence="1 11">Belongs to the ApbE family.</text>
</comment>
<organism evidence="13 14">
    <name type="scientific">Kangiella profundi</name>
    <dbReference type="NCBI Taxonomy" id="1561924"/>
    <lineage>
        <taxon>Bacteria</taxon>
        <taxon>Pseudomonadati</taxon>
        <taxon>Pseudomonadota</taxon>
        <taxon>Gammaproteobacteria</taxon>
        <taxon>Kangiellales</taxon>
        <taxon>Kangiellaceae</taxon>
        <taxon>Kangiella</taxon>
    </lineage>
</organism>
<evidence type="ECO:0000256" key="8">
    <source>
        <dbReference type="ARBA" id="ARBA00022842"/>
    </source>
</evidence>
<dbReference type="KEGG" id="kpd:CW740_01060"/>
<gene>
    <name evidence="13" type="ORF">CW740_01060</name>
</gene>
<sequence>MNEALHSIVYKNSQGFVTGHFTAMAGSCEVIIETSDQELAEKVTYAVASEAWRIESTFSRYRSDNIIYRINNADGAPIEVDSETSRLLDFADLCFEVSDGMFDITSGVLGKIWKFDGSSNVPDQRDIDRLLPKIGWDKVTWSKPTLQMPAGMALDFGGIGKEYAVDSAAQLARQITELPILINFGGDIVATAPPISREHWLIGIEPLALGQNTVPPQVALKHGGVATSGDSKRYLVHKGKVLSHVLNPKTGWPVANAPASVTVLSSNCTQAGMLSTLAMLQGADAEDFLRSHEVEHWIQRR</sequence>
<evidence type="ECO:0000256" key="2">
    <source>
        <dbReference type="ARBA" id="ARBA00011955"/>
    </source>
</evidence>
<dbReference type="Gene3D" id="3.10.520.10">
    <property type="entry name" value="ApbE-like domains"/>
    <property type="match status" value="1"/>
</dbReference>
<proteinExistence type="inferred from homology"/>
<dbReference type="GO" id="GO:0046872">
    <property type="term" value="F:metal ion binding"/>
    <property type="evidence" value="ECO:0007669"/>
    <property type="project" value="UniProtKB-UniRule"/>
</dbReference>
<comment type="catalytic activity">
    <reaction evidence="10 11">
        <text>L-threonyl-[protein] + FAD = FMN-L-threonyl-[protein] + AMP + H(+)</text>
        <dbReference type="Rhea" id="RHEA:36847"/>
        <dbReference type="Rhea" id="RHEA-COMP:11060"/>
        <dbReference type="Rhea" id="RHEA-COMP:11061"/>
        <dbReference type="ChEBI" id="CHEBI:15378"/>
        <dbReference type="ChEBI" id="CHEBI:30013"/>
        <dbReference type="ChEBI" id="CHEBI:57692"/>
        <dbReference type="ChEBI" id="CHEBI:74257"/>
        <dbReference type="ChEBI" id="CHEBI:456215"/>
        <dbReference type="EC" id="2.7.1.180"/>
    </reaction>
</comment>
<dbReference type="GO" id="GO:0016740">
    <property type="term" value="F:transferase activity"/>
    <property type="evidence" value="ECO:0007669"/>
    <property type="project" value="UniProtKB-UniRule"/>
</dbReference>
<keyword evidence="6 11" id="KW-0479">Metal-binding</keyword>
<evidence type="ECO:0000256" key="6">
    <source>
        <dbReference type="ARBA" id="ARBA00022723"/>
    </source>
</evidence>